<evidence type="ECO:0000313" key="8">
    <source>
        <dbReference type="Proteomes" id="UP000460412"/>
    </source>
</evidence>
<feature type="transmembrane region" description="Helical" evidence="6">
    <location>
        <begin position="254"/>
        <end position="274"/>
    </location>
</feature>
<evidence type="ECO:0000256" key="3">
    <source>
        <dbReference type="ARBA" id="ARBA00022692"/>
    </source>
</evidence>
<protein>
    <submittedName>
        <fullName evidence="7">Oligosaccharide flippase family protein</fullName>
    </submittedName>
</protein>
<dbReference type="AlphaFoldDB" id="A0A7X3SJL2"/>
<dbReference type="InterPro" id="IPR050833">
    <property type="entry name" value="Poly_Biosynth_Transport"/>
</dbReference>
<evidence type="ECO:0000256" key="6">
    <source>
        <dbReference type="SAM" id="Phobius"/>
    </source>
</evidence>
<sequence>MKYEDIECYGDDKKYESNHICVGKYGGYTYLYPCALNAAQVEFSHFEDKYSKFCYTNLFGFNVSKGMGCLKEIAMNKGEINRLSSLFVNIYIMQVLAGILVLSVYGWYCVSIAKTTVSCVFGVYLLSYLFDINWFFFGMEEFKITVIRNTVIKLCTTVLILTFIREKDDLIIYVWITVVSYLLTQLSIWPFLKGRIRLVKPGWKEIKRHIAPNFILFIPVLGVSLYNMMDKVMIGLISSSVEVGYYESADKLKAIPIMFVTALGTVALPRISYLNSKSKESEMERVFSNSVTLINFVMTSICFGIMAVCSEFVPVFLGEGFEKSIDVLYFLLPSCFFVGIGNVMKTQFLIPKKRDGIYIQSIFIGAGLNLVINAVMIPRLGAVGASIATLFTEIVVCGYQVIRISSDVQVMKYVMKDGYMYVIGMIMFLAVKGIHLPIASELLNVMTKIFIGGVVYVALLAVIQQAKGRKGIGK</sequence>
<feature type="transmembrane region" description="Helical" evidence="6">
    <location>
        <begin position="170"/>
        <end position="189"/>
    </location>
</feature>
<feature type="transmembrane region" description="Helical" evidence="6">
    <location>
        <begin position="327"/>
        <end position="344"/>
    </location>
</feature>
<keyword evidence="4 6" id="KW-1133">Transmembrane helix</keyword>
<reference evidence="7 8" key="1">
    <citation type="submission" date="2019-12" db="EMBL/GenBank/DDBJ databases">
        <title>Sporaefaciens musculi gen. nov., sp. nov., a novel bacterium isolated from the caecum of an obese mouse.</title>
        <authorList>
            <person name="Rasmussen T.S."/>
            <person name="Streidl T."/>
            <person name="Hitch T.C.A."/>
            <person name="Wortmann E."/>
            <person name="Deptula P."/>
            <person name="Hansen M."/>
            <person name="Nielsen D.S."/>
            <person name="Clavel T."/>
            <person name="Vogensen F.K."/>
        </authorList>
    </citation>
    <scope>NUCLEOTIDE SEQUENCE [LARGE SCALE GENOMIC DNA]</scope>
    <source>
        <strain evidence="7 8">WCA-9-b2</strain>
    </source>
</reference>
<evidence type="ECO:0000256" key="4">
    <source>
        <dbReference type="ARBA" id="ARBA00022989"/>
    </source>
</evidence>
<evidence type="ECO:0000256" key="5">
    <source>
        <dbReference type="ARBA" id="ARBA00023136"/>
    </source>
</evidence>
<organism evidence="7 8">
    <name type="scientific">Sporofaciens musculi</name>
    <dbReference type="NCBI Taxonomy" id="2681861"/>
    <lineage>
        <taxon>Bacteria</taxon>
        <taxon>Bacillati</taxon>
        <taxon>Bacillota</taxon>
        <taxon>Clostridia</taxon>
        <taxon>Lachnospirales</taxon>
        <taxon>Lachnospiraceae</taxon>
        <taxon>Sporofaciens</taxon>
    </lineage>
</organism>
<proteinExistence type="predicted"/>
<evidence type="ECO:0000313" key="7">
    <source>
        <dbReference type="EMBL" id="MXP76436.1"/>
    </source>
</evidence>
<dbReference type="InterPro" id="IPR002797">
    <property type="entry name" value="Polysacc_synth"/>
</dbReference>
<feature type="transmembrane region" description="Helical" evidence="6">
    <location>
        <begin position="445"/>
        <end position="463"/>
    </location>
</feature>
<dbReference type="RefSeq" id="WP_159751573.1">
    <property type="nucleotide sequence ID" value="NZ_WUQX01000001.1"/>
</dbReference>
<feature type="transmembrane region" description="Helical" evidence="6">
    <location>
        <begin position="286"/>
        <end position="307"/>
    </location>
</feature>
<feature type="transmembrane region" description="Helical" evidence="6">
    <location>
        <begin position="146"/>
        <end position="164"/>
    </location>
</feature>
<comment type="subcellular location">
    <subcellularLocation>
        <location evidence="1">Cell membrane</location>
        <topology evidence="1">Multi-pass membrane protein</topology>
    </subcellularLocation>
</comment>
<keyword evidence="2" id="KW-1003">Cell membrane</keyword>
<feature type="transmembrane region" description="Helical" evidence="6">
    <location>
        <begin position="356"/>
        <end position="377"/>
    </location>
</feature>
<keyword evidence="8" id="KW-1185">Reference proteome</keyword>
<dbReference type="EMBL" id="WUQX01000001">
    <property type="protein sequence ID" value="MXP76436.1"/>
    <property type="molecule type" value="Genomic_DNA"/>
</dbReference>
<accession>A0A7X3SJL2</accession>
<feature type="transmembrane region" description="Helical" evidence="6">
    <location>
        <begin position="383"/>
        <end position="402"/>
    </location>
</feature>
<feature type="transmembrane region" description="Helical" evidence="6">
    <location>
        <begin position="210"/>
        <end position="229"/>
    </location>
</feature>
<feature type="transmembrane region" description="Helical" evidence="6">
    <location>
        <begin position="120"/>
        <end position="139"/>
    </location>
</feature>
<dbReference type="PANTHER" id="PTHR30250:SF11">
    <property type="entry name" value="O-ANTIGEN TRANSPORTER-RELATED"/>
    <property type="match status" value="1"/>
</dbReference>
<dbReference type="Proteomes" id="UP000460412">
    <property type="component" value="Unassembled WGS sequence"/>
</dbReference>
<dbReference type="Pfam" id="PF01943">
    <property type="entry name" value="Polysacc_synt"/>
    <property type="match status" value="1"/>
</dbReference>
<keyword evidence="5 6" id="KW-0472">Membrane</keyword>
<feature type="transmembrane region" description="Helical" evidence="6">
    <location>
        <begin position="418"/>
        <end position="439"/>
    </location>
</feature>
<keyword evidence="3 6" id="KW-0812">Transmembrane</keyword>
<dbReference type="PANTHER" id="PTHR30250">
    <property type="entry name" value="PST FAMILY PREDICTED COLANIC ACID TRANSPORTER"/>
    <property type="match status" value="1"/>
</dbReference>
<feature type="transmembrane region" description="Helical" evidence="6">
    <location>
        <begin position="86"/>
        <end position="108"/>
    </location>
</feature>
<name>A0A7X3SJL2_9FIRM</name>
<evidence type="ECO:0000256" key="2">
    <source>
        <dbReference type="ARBA" id="ARBA00022475"/>
    </source>
</evidence>
<gene>
    <name evidence="7" type="ORF">GN277_13840</name>
</gene>
<comment type="caution">
    <text evidence="7">The sequence shown here is derived from an EMBL/GenBank/DDBJ whole genome shotgun (WGS) entry which is preliminary data.</text>
</comment>
<dbReference type="GO" id="GO:0005886">
    <property type="term" value="C:plasma membrane"/>
    <property type="evidence" value="ECO:0007669"/>
    <property type="project" value="UniProtKB-SubCell"/>
</dbReference>
<evidence type="ECO:0000256" key="1">
    <source>
        <dbReference type="ARBA" id="ARBA00004651"/>
    </source>
</evidence>